<dbReference type="Proteomes" id="UP000762676">
    <property type="component" value="Unassembled WGS sequence"/>
</dbReference>
<reference evidence="4 5" key="1">
    <citation type="journal article" date="2021" name="Elife">
        <title>Chloroplast acquisition without the gene transfer in kleptoplastic sea slugs, Plakobranchus ocellatus.</title>
        <authorList>
            <person name="Maeda T."/>
            <person name="Takahashi S."/>
            <person name="Yoshida T."/>
            <person name="Shimamura S."/>
            <person name="Takaki Y."/>
            <person name="Nagai Y."/>
            <person name="Toyoda A."/>
            <person name="Suzuki Y."/>
            <person name="Arimoto A."/>
            <person name="Ishii H."/>
            <person name="Satoh N."/>
            <person name="Nishiyama T."/>
            <person name="Hasebe M."/>
            <person name="Maruyama T."/>
            <person name="Minagawa J."/>
            <person name="Obokata J."/>
            <person name="Shigenobu S."/>
        </authorList>
    </citation>
    <scope>NUCLEOTIDE SEQUENCE [LARGE SCALE GENOMIC DNA]</scope>
</reference>
<feature type="compositionally biased region" description="Basic and acidic residues" evidence="1">
    <location>
        <begin position="18"/>
        <end position="45"/>
    </location>
</feature>
<feature type="region of interest" description="Disordered" evidence="1">
    <location>
        <begin position="334"/>
        <end position="358"/>
    </location>
</feature>
<gene>
    <name evidence="4" type="ORF">ElyMa_005852300</name>
</gene>
<dbReference type="Pfam" id="PF16206">
    <property type="entry name" value="Mon2_C"/>
    <property type="match status" value="1"/>
</dbReference>
<evidence type="ECO:0000256" key="1">
    <source>
        <dbReference type="SAM" id="MobiDB-lite"/>
    </source>
</evidence>
<dbReference type="PANTHER" id="PTHR34199:SF4">
    <property type="entry name" value="ARM REPEAT SUPERFAMILY PROTEIN"/>
    <property type="match status" value="1"/>
</dbReference>
<proteinExistence type="predicted"/>
<feature type="compositionally biased region" description="Polar residues" evidence="1">
    <location>
        <begin position="335"/>
        <end position="351"/>
    </location>
</feature>
<sequence length="503" mass="56890">MQAHCSRREMKSHRSRREMKSHSIRREMKSHSFRREMKSHSVRREMKSHRSRREMKSHRSRCEMKAMESHHNRHEKKAHCIRREIKAYCTESPGPSGRQNQKPRAADSGGDITGVSVKPSAINVVLVSEIESGVIYPRGSPDDRRYDAPCGVKHIQTYQVELVCQHSHAELRSWGAEAVTSLVKAALAYKFNPPVHENLKLQQSILFPLQEVSNIPYNDIRGRQLESLSHILHNNGDHLLHGWPCVLGVLGALTKDHGEKLIQQAFQCLQLVVTDFLPIISPQYLQVVVQVAERFGLQQQELNVSLTAIGLLWNISDFFFQNRQRIKQELDVAKKSSTGNEQPSLNGNDQQKPFRAQSKINTPPPFDALWMCLFSALGELCVDLRPAVRKSAGQTLFSTISAHGALLQPETWHNVLWQVLFPLLENVQKHSSSASTTRDKESTGNILIHHSRDTAEKQWAETRVLSLAGVARTFNAKRKMLQGLGTVTTRTSDCTLVLSVSVV</sequence>
<dbReference type="InterPro" id="IPR032817">
    <property type="entry name" value="Mon2_C"/>
</dbReference>
<evidence type="ECO:0000259" key="2">
    <source>
        <dbReference type="Pfam" id="PF09324"/>
    </source>
</evidence>
<feature type="region of interest" description="Disordered" evidence="1">
    <location>
        <begin position="1"/>
        <end position="113"/>
    </location>
</feature>
<dbReference type="Pfam" id="PF09324">
    <property type="entry name" value="Sec7-like_HDS"/>
    <property type="match status" value="1"/>
</dbReference>
<organism evidence="4 5">
    <name type="scientific">Elysia marginata</name>
    <dbReference type="NCBI Taxonomy" id="1093978"/>
    <lineage>
        <taxon>Eukaryota</taxon>
        <taxon>Metazoa</taxon>
        <taxon>Spiralia</taxon>
        <taxon>Lophotrochozoa</taxon>
        <taxon>Mollusca</taxon>
        <taxon>Gastropoda</taxon>
        <taxon>Heterobranchia</taxon>
        <taxon>Euthyneura</taxon>
        <taxon>Panpulmonata</taxon>
        <taxon>Sacoglossa</taxon>
        <taxon>Placobranchoidea</taxon>
        <taxon>Plakobranchidae</taxon>
        <taxon>Elysia</taxon>
    </lineage>
</organism>
<name>A0AAV4G0V1_9GAST</name>
<dbReference type="AlphaFoldDB" id="A0AAV4G0V1"/>
<dbReference type="InterPro" id="IPR016024">
    <property type="entry name" value="ARM-type_fold"/>
</dbReference>
<accession>A0AAV4G0V1</accession>
<dbReference type="EMBL" id="BMAT01011756">
    <property type="protein sequence ID" value="GFR78543.1"/>
    <property type="molecule type" value="Genomic_DNA"/>
</dbReference>
<dbReference type="SUPFAM" id="SSF48371">
    <property type="entry name" value="ARM repeat"/>
    <property type="match status" value="1"/>
</dbReference>
<keyword evidence="5" id="KW-1185">Reference proteome</keyword>
<dbReference type="InterPro" id="IPR015403">
    <property type="entry name" value="Mon2/Sec7/BIG1-like_HDS"/>
</dbReference>
<feature type="domain" description="Mon2/Sec7/BIG1-like HDS" evidence="2">
    <location>
        <begin position="192"/>
        <end position="270"/>
    </location>
</feature>
<dbReference type="PANTHER" id="PTHR34199">
    <property type="entry name" value="NUMOD3 MOTIF FAMILY PROTEIN, EXPRESSED"/>
    <property type="match status" value="1"/>
</dbReference>
<evidence type="ECO:0000313" key="4">
    <source>
        <dbReference type="EMBL" id="GFR78543.1"/>
    </source>
</evidence>
<evidence type="ECO:0000313" key="5">
    <source>
        <dbReference type="Proteomes" id="UP000762676"/>
    </source>
</evidence>
<feature type="compositionally biased region" description="Basic residues" evidence="1">
    <location>
        <begin position="71"/>
        <end position="80"/>
    </location>
</feature>
<protein>
    <submittedName>
        <fullName evidence="4">MON2-like protein</fullName>
    </submittedName>
</protein>
<feature type="compositionally biased region" description="Basic residues" evidence="1">
    <location>
        <begin position="46"/>
        <end position="59"/>
    </location>
</feature>
<evidence type="ECO:0000259" key="3">
    <source>
        <dbReference type="Pfam" id="PF16206"/>
    </source>
</evidence>
<feature type="domain" description="Mon2 C-terminal" evidence="3">
    <location>
        <begin position="274"/>
        <end position="487"/>
    </location>
</feature>
<comment type="caution">
    <text evidence="4">The sequence shown here is derived from an EMBL/GenBank/DDBJ whole genome shotgun (WGS) entry which is preliminary data.</text>
</comment>
<feature type="compositionally biased region" description="Basic and acidic residues" evidence="1">
    <location>
        <begin position="60"/>
        <end position="70"/>
    </location>
</feature>